<evidence type="ECO:0000313" key="3">
    <source>
        <dbReference type="Proteomes" id="UP000596742"/>
    </source>
</evidence>
<keyword evidence="3" id="KW-1185">Reference proteome</keyword>
<accession>A0A8B6EFH3</accession>
<sequence>MANEKKRKPNWTECELYTLTDGIATNIRLIKGKFSMTVTNDAKNKCYAEITDSVNSVNPSAIKRDVADIKKKWQDIQRLAKKKESARLQVVNKTGGGPPPEDTLKSWGKNIIGTFTKTMLEGIEGGFDTSDTSDTQLK</sequence>
<dbReference type="GO" id="GO:0005634">
    <property type="term" value="C:nucleus"/>
    <property type="evidence" value="ECO:0007669"/>
    <property type="project" value="TreeGrafter"/>
</dbReference>
<dbReference type="Pfam" id="PF13873">
    <property type="entry name" value="Myb_DNA-bind_5"/>
    <property type="match status" value="1"/>
</dbReference>
<organism evidence="2 3">
    <name type="scientific">Mytilus galloprovincialis</name>
    <name type="common">Mediterranean mussel</name>
    <dbReference type="NCBI Taxonomy" id="29158"/>
    <lineage>
        <taxon>Eukaryota</taxon>
        <taxon>Metazoa</taxon>
        <taxon>Spiralia</taxon>
        <taxon>Lophotrochozoa</taxon>
        <taxon>Mollusca</taxon>
        <taxon>Bivalvia</taxon>
        <taxon>Autobranchia</taxon>
        <taxon>Pteriomorphia</taxon>
        <taxon>Mytilida</taxon>
        <taxon>Mytiloidea</taxon>
        <taxon>Mytilidae</taxon>
        <taxon>Mytilinae</taxon>
        <taxon>Mytilus</taxon>
    </lineage>
</organism>
<feature type="domain" description="Myb/SANT-like DNA-binding" evidence="1">
    <location>
        <begin position="7"/>
        <end position="83"/>
    </location>
</feature>
<proteinExistence type="predicted"/>
<comment type="caution">
    <text evidence="2">The sequence shown here is derived from an EMBL/GenBank/DDBJ whole genome shotgun (WGS) entry which is preliminary data.</text>
</comment>
<dbReference type="EMBL" id="UYJE01005019">
    <property type="protein sequence ID" value="VDI33278.1"/>
    <property type="molecule type" value="Genomic_DNA"/>
</dbReference>
<dbReference type="OrthoDB" id="6147913at2759"/>
<dbReference type="PANTHER" id="PTHR23098">
    <property type="entry name" value="AGAP001331-PA-RELATED"/>
    <property type="match status" value="1"/>
</dbReference>
<evidence type="ECO:0000313" key="2">
    <source>
        <dbReference type="EMBL" id="VDI33278.1"/>
    </source>
</evidence>
<dbReference type="InterPro" id="IPR028002">
    <property type="entry name" value="Myb_DNA-bind_5"/>
</dbReference>
<dbReference type="PANTHER" id="PTHR23098:SF16">
    <property type="entry name" value="REGULATORY PROTEIN ZESTE"/>
    <property type="match status" value="1"/>
</dbReference>
<dbReference type="AlphaFoldDB" id="A0A8B6EFH3"/>
<name>A0A8B6EFH3_MYTGA</name>
<gene>
    <name evidence="2" type="ORF">MGAL_10B090414</name>
</gene>
<reference evidence="2" key="1">
    <citation type="submission" date="2018-11" db="EMBL/GenBank/DDBJ databases">
        <authorList>
            <person name="Alioto T."/>
            <person name="Alioto T."/>
        </authorList>
    </citation>
    <scope>NUCLEOTIDE SEQUENCE</scope>
</reference>
<protein>
    <recommendedName>
        <fullName evidence="1">Myb/SANT-like DNA-binding domain-containing protein</fullName>
    </recommendedName>
</protein>
<evidence type="ECO:0000259" key="1">
    <source>
        <dbReference type="Pfam" id="PF13873"/>
    </source>
</evidence>
<dbReference type="Proteomes" id="UP000596742">
    <property type="component" value="Unassembled WGS sequence"/>
</dbReference>